<keyword evidence="6 13" id="KW-0441">Lipid A biosynthesis</keyword>
<comment type="function">
    <text evidence="1 13">Transfers the gamma-phosphate of ATP to the 4'-position of a tetraacyldisaccharide 1-phosphate intermediate (termed DS-1-P) to form tetraacyldisaccharide 1,4'-bis-phosphate (lipid IVA).</text>
</comment>
<dbReference type="InterPro" id="IPR027417">
    <property type="entry name" value="P-loop_NTPase"/>
</dbReference>
<evidence type="ECO:0000256" key="5">
    <source>
        <dbReference type="ARBA" id="ARBA00022516"/>
    </source>
</evidence>
<comment type="pathway">
    <text evidence="2 13">Glycolipid biosynthesis; lipid IV(A) biosynthesis; lipid IV(A) from (3R)-3-hydroxytetradecanoyl-[acyl-carrier-protein] and UDP-N-acetyl-alpha-D-glucosamine: step 6/6.</text>
</comment>
<evidence type="ECO:0000256" key="12">
    <source>
        <dbReference type="ARBA" id="ARBA00029757"/>
    </source>
</evidence>
<evidence type="ECO:0000256" key="9">
    <source>
        <dbReference type="ARBA" id="ARBA00022777"/>
    </source>
</evidence>
<proteinExistence type="inferred from homology"/>
<dbReference type="Pfam" id="PF02606">
    <property type="entry name" value="LpxK"/>
    <property type="match status" value="1"/>
</dbReference>
<dbReference type="GO" id="GO:0005524">
    <property type="term" value="F:ATP binding"/>
    <property type="evidence" value="ECO:0007669"/>
    <property type="project" value="UniProtKB-UniRule"/>
</dbReference>
<dbReference type="EC" id="2.7.1.130" evidence="3 13"/>
<evidence type="ECO:0000256" key="15">
    <source>
        <dbReference type="SAM" id="Phobius"/>
    </source>
</evidence>
<keyword evidence="9 13" id="KW-0418">Kinase</keyword>
<evidence type="ECO:0000256" key="3">
    <source>
        <dbReference type="ARBA" id="ARBA00012071"/>
    </source>
</evidence>
<dbReference type="Proteomes" id="UP000244571">
    <property type="component" value="Chromosome"/>
</dbReference>
<evidence type="ECO:0000313" key="16">
    <source>
        <dbReference type="EMBL" id="AWB33358.1"/>
    </source>
</evidence>
<evidence type="ECO:0000256" key="2">
    <source>
        <dbReference type="ARBA" id="ARBA00004870"/>
    </source>
</evidence>
<evidence type="ECO:0000256" key="7">
    <source>
        <dbReference type="ARBA" id="ARBA00022679"/>
    </source>
</evidence>
<feature type="compositionally biased region" description="Polar residues" evidence="14">
    <location>
        <begin position="242"/>
        <end position="255"/>
    </location>
</feature>
<gene>
    <name evidence="13" type="primary">lpxK</name>
    <name evidence="16" type="ORF">DBV39_06170</name>
</gene>
<keyword evidence="15" id="KW-1133">Transmembrane helix</keyword>
<keyword evidence="15" id="KW-0812">Transmembrane</keyword>
<keyword evidence="8 13" id="KW-0547">Nucleotide-binding</keyword>
<evidence type="ECO:0000256" key="8">
    <source>
        <dbReference type="ARBA" id="ARBA00022741"/>
    </source>
</evidence>
<feature type="transmembrane region" description="Helical" evidence="15">
    <location>
        <begin position="49"/>
        <end position="67"/>
    </location>
</feature>
<keyword evidence="5 13" id="KW-0444">Lipid biosynthesis</keyword>
<evidence type="ECO:0000256" key="11">
    <source>
        <dbReference type="ARBA" id="ARBA00023098"/>
    </source>
</evidence>
<dbReference type="GO" id="GO:0009245">
    <property type="term" value="P:lipid A biosynthetic process"/>
    <property type="evidence" value="ECO:0007669"/>
    <property type="project" value="UniProtKB-UniRule"/>
</dbReference>
<sequence length="430" mass="47271">MPARLTRAWSMQCRPRVPRGLARSALPRARLTDAMSGAWIMSQWQKRGLFAWLMFPLSLVYRIAGAARRKLYSSRLKRAFKARVPVIVVGNIYVGGTGKTPVILSLLAALTARGWRPGLVSRGYGSRSKRRPLCGQGTIDAAEFGDEPAMISMLTGISVSVFPDRALAVEALLDFDPAINVILSDDGLQHWALARDIEILVQDERGCGNGLTLPAGPLREPPARMLEVDAVLTRQPHDKLSQRQSGLLDESTNSREACPGNDRSSHPVVHARFAVVVDRFRHLATGRELSPEQWVAEAGSKAGGILAIAGIGVPERFFANLRSLGVNPDRTLALPDHGDIDKAWLARQAEGTILMTEKDAVKLVTRRAAIEATTAMQAAGPQTDSVHDRIWVATARTAWCDDSFFDWVETRLQTVSHERLKRDGQLSQKR</sequence>
<dbReference type="HAMAP" id="MF_00409">
    <property type="entry name" value="LpxK"/>
    <property type="match status" value="1"/>
</dbReference>
<name>A0A2R4XHR0_9BURK</name>
<dbReference type="UniPathway" id="UPA00359">
    <property type="reaction ID" value="UER00482"/>
</dbReference>
<dbReference type="PANTHER" id="PTHR42724:SF1">
    <property type="entry name" value="TETRAACYLDISACCHARIDE 4'-KINASE, MITOCHONDRIAL-RELATED"/>
    <property type="match status" value="1"/>
</dbReference>
<feature type="binding site" evidence="13">
    <location>
        <begin position="93"/>
        <end position="100"/>
    </location>
    <ligand>
        <name>ATP</name>
        <dbReference type="ChEBI" id="CHEBI:30616"/>
    </ligand>
</feature>
<keyword evidence="7 13" id="KW-0808">Transferase</keyword>
<evidence type="ECO:0000256" key="4">
    <source>
        <dbReference type="ARBA" id="ARBA00016436"/>
    </source>
</evidence>
<dbReference type="KEGG" id="boz:DBV39_06170"/>
<comment type="similarity">
    <text evidence="13">Belongs to the LpxK family.</text>
</comment>
<keyword evidence="15" id="KW-0472">Membrane</keyword>
<evidence type="ECO:0000256" key="13">
    <source>
        <dbReference type="HAMAP-Rule" id="MF_00409"/>
    </source>
</evidence>
<evidence type="ECO:0000256" key="6">
    <source>
        <dbReference type="ARBA" id="ARBA00022556"/>
    </source>
</evidence>
<dbReference type="InterPro" id="IPR003758">
    <property type="entry name" value="LpxK"/>
</dbReference>
<evidence type="ECO:0000256" key="10">
    <source>
        <dbReference type="ARBA" id="ARBA00022840"/>
    </source>
</evidence>
<keyword evidence="17" id="KW-1185">Reference proteome</keyword>
<evidence type="ECO:0000313" key="17">
    <source>
        <dbReference type="Proteomes" id="UP000244571"/>
    </source>
</evidence>
<evidence type="ECO:0000256" key="14">
    <source>
        <dbReference type="SAM" id="MobiDB-lite"/>
    </source>
</evidence>
<organism evidence="16 17">
    <name type="scientific">Orrella marina</name>
    <dbReference type="NCBI Taxonomy" id="2163011"/>
    <lineage>
        <taxon>Bacteria</taxon>
        <taxon>Pseudomonadati</taxon>
        <taxon>Pseudomonadota</taxon>
        <taxon>Betaproteobacteria</taxon>
        <taxon>Burkholderiales</taxon>
        <taxon>Alcaligenaceae</taxon>
        <taxon>Orrella</taxon>
    </lineage>
</organism>
<comment type="catalytic activity">
    <reaction evidence="13">
        <text>a lipid A disaccharide + ATP = a lipid IVA + ADP + H(+)</text>
        <dbReference type="Rhea" id="RHEA:67840"/>
        <dbReference type="ChEBI" id="CHEBI:15378"/>
        <dbReference type="ChEBI" id="CHEBI:30616"/>
        <dbReference type="ChEBI" id="CHEBI:176343"/>
        <dbReference type="ChEBI" id="CHEBI:176425"/>
        <dbReference type="ChEBI" id="CHEBI:456216"/>
        <dbReference type="EC" id="2.7.1.130"/>
    </reaction>
</comment>
<dbReference type="PANTHER" id="PTHR42724">
    <property type="entry name" value="TETRAACYLDISACCHARIDE 4'-KINASE"/>
    <property type="match status" value="1"/>
</dbReference>
<dbReference type="GO" id="GO:0009244">
    <property type="term" value="P:lipopolysaccharide core region biosynthetic process"/>
    <property type="evidence" value="ECO:0007669"/>
    <property type="project" value="TreeGrafter"/>
</dbReference>
<keyword evidence="11 13" id="KW-0443">Lipid metabolism</keyword>
<evidence type="ECO:0000256" key="1">
    <source>
        <dbReference type="ARBA" id="ARBA00002274"/>
    </source>
</evidence>
<feature type="region of interest" description="Disordered" evidence="14">
    <location>
        <begin position="236"/>
        <end position="264"/>
    </location>
</feature>
<keyword evidence="10 13" id="KW-0067">ATP-binding</keyword>
<reference evidence="16 17" key="1">
    <citation type="submission" date="2018-04" db="EMBL/GenBank/DDBJ databases">
        <title>Bordetella sp. HZ20 isolated from seawater.</title>
        <authorList>
            <person name="Sun C."/>
        </authorList>
    </citation>
    <scope>NUCLEOTIDE SEQUENCE [LARGE SCALE GENOMIC DNA]</scope>
    <source>
        <strain evidence="16 17">HZ20</strain>
    </source>
</reference>
<protein>
    <recommendedName>
        <fullName evidence="4 13">Tetraacyldisaccharide 4'-kinase</fullName>
        <ecNumber evidence="3 13">2.7.1.130</ecNumber>
    </recommendedName>
    <alternativeName>
        <fullName evidence="12 13">Lipid A 4'-kinase</fullName>
    </alternativeName>
</protein>
<dbReference type="AlphaFoldDB" id="A0A2R4XHR0"/>
<dbReference type="SUPFAM" id="SSF52540">
    <property type="entry name" value="P-loop containing nucleoside triphosphate hydrolases"/>
    <property type="match status" value="1"/>
</dbReference>
<accession>A0A2R4XHR0</accession>
<dbReference type="EMBL" id="CP028901">
    <property type="protein sequence ID" value="AWB33358.1"/>
    <property type="molecule type" value="Genomic_DNA"/>
</dbReference>
<dbReference type="GO" id="GO:0009029">
    <property type="term" value="F:lipid-A 4'-kinase activity"/>
    <property type="evidence" value="ECO:0007669"/>
    <property type="project" value="UniProtKB-UniRule"/>
</dbReference>
<dbReference type="GO" id="GO:0005886">
    <property type="term" value="C:plasma membrane"/>
    <property type="evidence" value="ECO:0007669"/>
    <property type="project" value="TreeGrafter"/>
</dbReference>
<dbReference type="NCBIfam" id="TIGR00682">
    <property type="entry name" value="lpxK"/>
    <property type="match status" value="1"/>
</dbReference>